<comment type="caution">
    <text evidence="3">The sequence shown here is derived from an EMBL/GenBank/DDBJ whole genome shotgun (WGS) entry which is preliminary data.</text>
</comment>
<feature type="transmembrane region" description="Helical" evidence="2">
    <location>
        <begin position="86"/>
        <end position="111"/>
    </location>
</feature>
<dbReference type="GO" id="GO:0031464">
    <property type="term" value="C:Cul4A-RING E3 ubiquitin ligase complex"/>
    <property type="evidence" value="ECO:0007669"/>
    <property type="project" value="TreeGrafter"/>
</dbReference>
<accession>A0AAD8MG10</accession>
<organism evidence="3 4">
    <name type="scientific">Heracleum sosnowskyi</name>
    <dbReference type="NCBI Taxonomy" id="360622"/>
    <lineage>
        <taxon>Eukaryota</taxon>
        <taxon>Viridiplantae</taxon>
        <taxon>Streptophyta</taxon>
        <taxon>Embryophyta</taxon>
        <taxon>Tracheophyta</taxon>
        <taxon>Spermatophyta</taxon>
        <taxon>Magnoliopsida</taxon>
        <taxon>eudicotyledons</taxon>
        <taxon>Gunneridae</taxon>
        <taxon>Pentapetalae</taxon>
        <taxon>asterids</taxon>
        <taxon>campanulids</taxon>
        <taxon>Apiales</taxon>
        <taxon>Apiaceae</taxon>
        <taxon>Apioideae</taxon>
        <taxon>apioid superclade</taxon>
        <taxon>Tordylieae</taxon>
        <taxon>Tordyliinae</taxon>
        <taxon>Heracleum</taxon>
    </lineage>
</organism>
<evidence type="ECO:0000256" key="1">
    <source>
        <dbReference type="ARBA" id="ARBA00009142"/>
    </source>
</evidence>
<evidence type="ECO:0000313" key="3">
    <source>
        <dbReference type="EMBL" id="KAK1374550.1"/>
    </source>
</evidence>
<feature type="transmembrane region" description="Helical" evidence="2">
    <location>
        <begin position="12"/>
        <end position="30"/>
    </location>
</feature>
<keyword evidence="2 3" id="KW-0812">Transmembrane</keyword>
<dbReference type="GO" id="GO:0016567">
    <property type="term" value="P:protein ubiquitination"/>
    <property type="evidence" value="ECO:0007669"/>
    <property type="project" value="TreeGrafter"/>
</dbReference>
<dbReference type="EMBL" id="JAUIZM010000007">
    <property type="protein sequence ID" value="KAK1374550.1"/>
    <property type="molecule type" value="Genomic_DNA"/>
</dbReference>
<sequence length="130" mass="14483">MWQTKTVVHHTSLRENTCVCGLITLCYLVSARYNQSWASIFELKALINDVFTYVPALYLVLVATITAFVGQHVVRRVINILGRASIIIFILASTIFISAISLGGVGIVNMIGKIQRHEYMGFENLCKYGA</sequence>
<comment type="similarity">
    <text evidence="1">Belongs to the 4-toluene sulfonate uptake permease (TSUP) (TC 2.A.102) family.</text>
</comment>
<name>A0AAD8MG10_9APIA</name>
<dbReference type="PANTHER" id="PTHR14255:SF1">
    <property type="entry name" value="SULFITE EXPORTER TAUE_SAFE FAMILY PROTEIN 3"/>
    <property type="match status" value="1"/>
</dbReference>
<evidence type="ECO:0000256" key="2">
    <source>
        <dbReference type="SAM" id="Phobius"/>
    </source>
</evidence>
<keyword evidence="2" id="KW-0472">Membrane</keyword>
<reference evidence="3" key="1">
    <citation type="submission" date="2023-02" db="EMBL/GenBank/DDBJ databases">
        <title>Genome of toxic invasive species Heracleum sosnowskyi carries increased number of genes despite the absence of recent whole-genome duplications.</title>
        <authorList>
            <person name="Schelkunov M."/>
            <person name="Shtratnikova V."/>
            <person name="Makarenko M."/>
            <person name="Klepikova A."/>
            <person name="Omelchenko D."/>
            <person name="Novikova G."/>
            <person name="Obukhova E."/>
            <person name="Bogdanov V."/>
            <person name="Penin A."/>
            <person name="Logacheva M."/>
        </authorList>
    </citation>
    <scope>NUCLEOTIDE SEQUENCE</scope>
    <source>
        <strain evidence="3">Hsosn_3</strain>
        <tissue evidence="3">Leaf</tissue>
    </source>
</reference>
<gene>
    <name evidence="3" type="ORF">POM88_030743</name>
</gene>
<dbReference type="AlphaFoldDB" id="A0AAD8MG10"/>
<reference evidence="3" key="2">
    <citation type="submission" date="2023-05" db="EMBL/GenBank/DDBJ databases">
        <authorList>
            <person name="Schelkunov M.I."/>
        </authorList>
    </citation>
    <scope>NUCLEOTIDE SEQUENCE</scope>
    <source>
        <strain evidence="3">Hsosn_3</strain>
        <tissue evidence="3">Leaf</tissue>
    </source>
</reference>
<protein>
    <submittedName>
        <fullName evidence="3">Transmembrane protein TauE like protein</fullName>
    </submittedName>
</protein>
<proteinExistence type="inferred from homology"/>
<evidence type="ECO:0000313" key="4">
    <source>
        <dbReference type="Proteomes" id="UP001237642"/>
    </source>
</evidence>
<dbReference type="PANTHER" id="PTHR14255">
    <property type="entry name" value="CEREBLON"/>
    <property type="match status" value="1"/>
</dbReference>
<keyword evidence="2" id="KW-1133">Transmembrane helix</keyword>
<keyword evidence="4" id="KW-1185">Reference proteome</keyword>
<dbReference type="Proteomes" id="UP001237642">
    <property type="component" value="Unassembled WGS sequence"/>
</dbReference>
<feature type="transmembrane region" description="Helical" evidence="2">
    <location>
        <begin position="50"/>
        <end position="74"/>
    </location>
</feature>